<dbReference type="InterPro" id="IPR050079">
    <property type="entry name" value="DEAD_box_RNA_helicase"/>
</dbReference>
<comment type="similarity">
    <text evidence="5">Belongs to the DEAD box helicase family.</text>
</comment>
<sequence>MPLVETPLLLGRDAAGRLAYGAGPGVGMAFIEGYFPQAQRVLRIATAYFTLRGYQLGREHIAQPAQLRILVGHSEEKHAYEAVVDEILAELGQCQTDLMRTVADLLQRIRTGQFFIREARSMRVPFHCKFYLIDEQVLWHGSCNYTYKGLKIAAEQASASHESVEIQAWITWYDEVAAQAHDLLRELEERLNKWYLLATPFEAYLKMLQLLDHLPELPQRPGVYPPTFYQRGVIARALRQERQYGGALIVAATGLGKTIIGAEIAERLQLAGHIKRTVLIAPAGVKREWHQQLAGRDVNYSFYTSQVIFRDTSDQPHHRIYELEQEIQRADQHTLLLIDEAHFYRNQLLVDESERRAIRSRVYERIRPLLANGARVVLLTATVYGTSLKNLDSLLHLLPPQHDTATGTSQPWKATSAEKFLHLPVVTVLGLPHVLRLANERGDVDEHGRTFIQFAHERRYLPPFLRLRTETYRLLLQPEMEQAADARCFDQQYKVMQSFFVDEVAQTQVGLTDAVYNSTLGSWLSSPAAVAVSLDKNLHSLGADGQRPAGKRPRRGAAKYESPLFLPADERGKYLEPLLTVFRGSGIARDAKYQLLAGIVARHCVATRGKVLIFVNRLSTAIYLKQALRQEFADVRVGCTVVSSRGVVRLASADLRSAELRGFSPKSHYPSTGPDKYEVLICTDADGVGVNLQDCATVVNYDPPGGADVLFQRVGRILRMTTAPDRDVHVYTLLPTILEETTNESRLAQSIRRLFERMTQRHEKSRGIMGSAAFTSSPRVDIALNGDIDALHFVRQDELLTEVGGSGAASFLTHSATLEKHRAQASQLPAYLLSTKLYARAQHRVVVLIRQGPSYRLICYNYRQQQLESFQDWELLDWIRCDSAALKAPVPAEQVEHAANEAVQRWATEQQCSIEDITKLSAVYLLPANARANQVRQLISRLAKS</sequence>
<evidence type="ECO:0000259" key="6">
    <source>
        <dbReference type="PROSITE" id="PS51192"/>
    </source>
</evidence>
<evidence type="ECO:0000256" key="3">
    <source>
        <dbReference type="ARBA" id="ARBA00022806"/>
    </source>
</evidence>
<dbReference type="Gene3D" id="3.40.50.300">
    <property type="entry name" value="P-loop containing nucleotide triphosphate hydrolases"/>
    <property type="match status" value="2"/>
</dbReference>
<evidence type="ECO:0000256" key="5">
    <source>
        <dbReference type="ARBA" id="ARBA00038437"/>
    </source>
</evidence>
<dbReference type="InterPro" id="IPR006935">
    <property type="entry name" value="Helicase/UvrB_N"/>
</dbReference>
<keyword evidence="2" id="KW-0378">Hydrolase</keyword>
<dbReference type="Pfam" id="PF04851">
    <property type="entry name" value="ResIII"/>
    <property type="match status" value="1"/>
</dbReference>
<keyword evidence="3 8" id="KW-0347">Helicase</keyword>
<dbReference type="Proteomes" id="UP000618931">
    <property type="component" value="Unassembled WGS sequence"/>
</dbReference>
<dbReference type="PANTHER" id="PTHR47959:SF13">
    <property type="entry name" value="ATP-DEPENDENT RNA HELICASE RHLE"/>
    <property type="match status" value="1"/>
</dbReference>
<organism evidence="8 9">
    <name type="scientific">Hymenobacter ruricola</name>
    <dbReference type="NCBI Taxonomy" id="2791023"/>
    <lineage>
        <taxon>Bacteria</taxon>
        <taxon>Pseudomonadati</taxon>
        <taxon>Bacteroidota</taxon>
        <taxon>Cytophagia</taxon>
        <taxon>Cytophagales</taxon>
        <taxon>Hymenobacteraceae</taxon>
        <taxon>Hymenobacter</taxon>
    </lineage>
</organism>
<evidence type="ECO:0000256" key="1">
    <source>
        <dbReference type="ARBA" id="ARBA00022741"/>
    </source>
</evidence>
<dbReference type="PROSITE" id="PS51194">
    <property type="entry name" value="HELICASE_CTER"/>
    <property type="match status" value="1"/>
</dbReference>
<feature type="domain" description="Helicase C-terminal" evidence="7">
    <location>
        <begin position="599"/>
        <end position="766"/>
    </location>
</feature>
<dbReference type="SMART" id="SM00490">
    <property type="entry name" value="HELICc"/>
    <property type="match status" value="1"/>
</dbReference>
<dbReference type="GO" id="GO:0004386">
    <property type="term" value="F:helicase activity"/>
    <property type="evidence" value="ECO:0007669"/>
    <property type="project" value="UniProtKB-KW"/>
</dbReference>
<evidence type="ECO:0000313" key="8">
    <source>
        <dbReference type="EMBL" id="MBF9223642.1"/>
    </source>
</evidence>
<dbReference type="InterPro" id="IPR001650">
    <property type="entry name" value="Helicase_C-like"/>
</dbReference>
<gene>
    <name evidence="8" type="ORF">I2H31_21235</name>
</gene>
<dbReference type="PANTHER" id="PTHR47959">
    <property type="entry name" value="ATP-DEPENDENT RNA HELICASE RHLE-RELATED"/>
    <property type="match status" value="1"/>
</dbReference>
<feature type="domain" description="Helicase ATP-binding" evidence="6">
    <location>
        <begin position="238"/>
        <end position="401"/>
    </location>
</feature>
<dbReference type="Pfam" id="PF00271">
    <property type="entry name" value="Helicase_C"/>
    <property type="match status" value="1"/>
</dbReference>
<dbReference type="EMBL" id="JADQDM010000017">
    <property type="protein sequence ID" value="MBF9223642.1"/>
    <property type="molecule type" value="Genomic_DNA"/>
</dbReference>
<dbReference type="SUPFAM" id="SSF56024">
    <property type="entry name" value="Phospholipase D/nuclease"/>
    <property type="match status" value="1"/>
</dbReference>
<comment type="caution">
    <text evidence="8">The sequence shown here is derived from an EMBL/GenBank/DDBJ whole genome shotgun (WGS) entry which is preliminary data.</text>
</comment>
<protein>
    <submittedName>
        <fullName evidence="8">DEAD/DEAH box helicase family protein</fullName>
    </submittedName>
</protein>
<dbReference type="InterPro" id="IPR049730">
    <property type="entry name" value="SNF2/RAD54-like_C"/>
</dbReference>
<reference evidence="8 9" key="1">
    <citation type="submission" date="2020-11" db="EMBL/GenBank/DDBJ databases">
        <authorList>
            <person name="Kim M.K."/>
        </authorList>
    </citation>
    <scope>NUCLEOTIDE SEQUENCE [LARGE SCALE GENOMIC DNA]</scope>
    <source>
        <strain evidence="8 9">BT662</strain>
    </source>
</reference>
<accession>A0ABS0I9P5</accession>
<dbReference type="PROSITE" id="PS51192">
    <property type="entry name" value="HELICASE_ATP_BIND_1"/>
    <property type="match status" value="1"/>
</dbReference>
<keyword evidence="1" id="KW-0547">Nucleotide-binding</keyword>
<dbReference type="SUPFAM" id="SSF52540">
    <property type="entry name" value="P-loop containing nucleoside triphosphate hydrolases"/>
    <property type="match status" value="1"/>
</dbReference>
<keyword evidence="9" id="KW-1185">Reference proteome</keyword>
<dbReference type="InterPro" id="IPR027417">
    <property type="entry name" value="P-loop_NTPase"/>
</dbReference>
<dbReference type="InterPro" id="IPR014001">
    <property type="entry name" value="Helicase_ATP-bd"/>
</dbReference>
<dbReference type="CDD" id="cd18793">
    <property type="entry name" value="SF2_C_SNF"/>
    <property type="match status" value="1"/>
</dbReference>
<keyword evidence="4" id="KW-0067">ATP-binding</keyword>
<proteinExistence type="inferred from homology"/>
<evidence type="ECO:0000256" key="4">
    <source>
        <dbReference type="ARBA" id="ARBA00022840"/>
    </source>
</evidence>
<name>A0ABS0I9P5_9BACT</name>
<evidence type="ECO:0000256" key="2">
    <source>
        <dbReference type="ARBA" id="ARBA00022801"/>
    </source>
</evidence>
<evidence type="ECO:0000313" key="9">
    <source>
        <dbReference type="Proteomes" id="UP000618931"/>
    </source>
</evidence>
<dbReference type="SMART" id="SM00487">
    <property type="entry name" value="DEXDc"/>
    <property type="match status" value="1"/>
</dbReference>
<evidence type="ECO:0000259" key="7">
    <source>
        <dbReference type="PROSITE" id="PS51194"/>
    </source>
</evidence>
<dbReference type="RefSeq" id="WP_196295070.1">
    <property type="nucleotide sequence ID" value="NZ_JADQDM010000017.1"/>
</dbReference>